<dbReference type="STRING" id="386301.SAMN05216282_1307"/>
<organism evidence="3 4">
    <name type="scientific">Cryobacterium psychrotolerans</name>
    <dbReference type="NCBI Taxonomy" id="386301"/>
    <lineage>
        <taxon>Bacteria</taxon>
        <taxon>Bacillati</taxon>
        <taxon>Actinomycetota</taxon>
        <taxon>Actinomycetes</taxon>
        <taxon>Micrococcales</taxon>
        <taxon>Microbacteriaceae</taxon>
        <taxon>Cryobacterium</taxon>
    </lineage>
</organism>
<dbReference type="Proteomes" id="UP000198701">
    <property type="component" value="Unassembled WGS sequence"/>
</dbReference>
<keyword evidence="1" id="KW-0812">Transmembrane</keyword>
<name>A0A1G9HDG5_9MICO</name>
<gene>
    <name evidence="3" type="ORF">SAMN05216282_1307</name>
</gene>
<keyword evidence="4" id="KW-1185">Reference proteome</keyword>
<dbReference type="InterPro" id="IPR028087">
    <property type="entry name" value="Tad_N"/>
</dbReference>
<reference evidence="3 4" key="1">
    <citation type="submission" date="2016-10" db="EMBL/GenBank/DDBJ databases">
        <authorList>
            <person name="de Groot N.N."/>
        </authorList>
    </citation>
    <scope>NUCLEOTIDE SEQUENCE [LARGE SCALE GENOMIC DNA]</scope>
    <source>
        <strain evidence="3 4">CGMCC 1.5382</strain>
    </source>
</reference>
<evidence type="ECO:0000259" key="2">
    <source>
        <dbReference type="Pfam" id="PF13400"/>
    </source>
</evidence>
<dbReference type="OrthoDB" id="4808490at2"/>
<dbReference type="RefSeq" id="WP_092325182.1">
    <property type="nucleotide sequence ID" value="NZ_FNFU01000030.1"/>
</dbReference>
<feature type="transmembrane region" description="Helical" evidence="1">
    <location>
        <begin position="20"/>
        <end position="43"/>
    </location>
</feature>
<evidence type="ECO:0000256" key="1">
    <source>
        <dbReference type="SAM" id="Phobius"/>
    </source>
</evidence>
<protein>
    <submittedName>
        <fullName evidence="3">Putative Flp pilus-assembly TadE/G-like</fullName>
    </submittedName>
</protein>
<proteinExistence type="predicted"/>
<dbReference type="Pfam" id="PF13400">
    <property type="entry name" value="Tad"/>
    <property type="match status" value="1"/>
</dbReference>
<dbReference type="EMBL" id="FNFU01000030">
    <property type="protein sequence ID" value="SDL11071.1"/>
    <property type="molecule type" value="Genomic_DNA"/>
</dbReference>
<sequence>MTRRGGRPTLPAEDGSTLILTIFYCCVSLVLILGVAAATSLYLERKKLFTLADGAALAGAEAFPLDAVRITAAGVRPELRSADVADAVRDYLASAPHAEFDGLRVSRALSVDGQSATVSLSAYWRPPVLALLLPAGIPLEVTAVARSVFG</sequence>
<keyword evidence="1" id="KW-1133">Transmembrane helix</keyword>
<feature type="domain" description="Putative Flp pilus-assembly TadG-like N-terminal" evidence="2">
    <location>
        <begin position="15"/>
        <end position="60"/>
    </location>
</feature>
<dbReference type="AlphaFoldDB" id="A0A1G9HDG5"/>
<evidence type="ECO:0000313" key="3">
    <source>
        <dbReference type="EMBL" id="SDL11071.1"/>
    </source>
</evidence>
<accession>A0A1G9HDG5</accession>
<evidence type="ECO:0000313" key="4">
    <source>
        <dbReference type="Proteomes" id="UP000198701"/>
    </source>
</evidence>
<keyword evidence="1" id="KW-0472">Membrane</keyword>